<feature type="transmembrane region" description="Helical" evidence="4">
    <location>
        <begin position="586"/>
        <end position="604"/>
    </location>
</feature>
<evidence type="ECO:0000256" key="4">
    <source>
        <dbReference type="SAM" id="Phobius"/>
    </source>
</evidence>
<accession>A0ABZ3DSI4</accession>
<keyword evidence="1 4" id="KW-0812">Transmembrane</keyword>
<evidence type="ECO:0000259" key="5">
    <source>
        <dbReference type="Pfam" id="PF09084"/>
    </source>
</evidence>
<evidence type="ECO:0000313" key="7">
    <source>
        <dbReference type="Proteomes" id="UP001448498"/>
    </source>
</evidence>
<feature type="transmembrane region" description="Helical" evidence="4">
    <location>
        <begin position="702"/>
        <end position="721"/>
    </location>
</feature>
<evidence type="ECO:0000313" key="6">
    <source>
        <dbReference type="EMBL" id="XAE52087.1"/>
    </source>
</evidence>
<feature type="transmembrane region" description="Helical" evidence="4">
    <location>
        <begin position="413"/>
        <end position="437"/>
    </location>
</feature>
<keyword evidence="2 4" id="KW-1133">Transmembrane helix</keyword>
<dbReference type="Gene3D" id="3.40.190.270">
    <property type="match status" value="1"/>
</dbReference>
<feature type="transmembrane region" description="Helical" evidence="4">
    <location>
        <begin position="351"/>
        <end position="375"/>
    </location>
</feature>
<dbReference type="Proteomes" id="UP001448498">
    <property type="component" value="Chromosome 3"/>
</dbReference>
<dbReference type="InterPro" id="IPR011701">
    <property type="entry name" value="MFS"/>
</dbReference>
<feature type="transmembrane region" description="Helical" evidence="4">
    <location>
        <begin position="381"/>
        <end position="406"/>
    </location>
</feature>
<keyword evidence="3 4" id="KW-0472">Membrane</keyword>
<proteinExistence type="predicted"/>
<dbReference type="EMBL" id="CP109822">
    <property type="protein sequence ID" value="XAE52087.1"/>
    <property type="molecule type" value="Genomic_DNA"/>
</dbReference>
<feature type="transmembrane region" description="Helical" evidence="4">
    <location>
        <begin position="443"/>
        <end position="461"/>
    </location>
</feature>
<dbReference type="SUPFAM" id="SSF53850">
    <property type="entry name" value="Periplasmic binding protein-like II"/>
    <property type="match status" value="1"/>
</dbReference>
<organism evidence="6 7">
    <name type="scientific">Burkholderia arboris</name>
    <dbReference type="NCBI Taxonomy" id="488730"/>
    <lineage>
        <taxon>Bacteria</taxon>
        <taxon>Pseudomonadati</taxon>
        <taxon>Pseudomonadota</taxon>
        <taxon>Betaproteobacteria</taxon>
        <taxon>Burkholderiales</taxon>
        <taxon>Burkholderiaceae</taxon>
        <taxon>Burkholderia</taxon>
        <taxon>Burkholderia cepacia complex</taxon>
    </lineage>
</organism>
<dbReference type="InterPro" id="IPR052528">
    <property type="entry name" value="Sugar_transport-like"/>
</dbReference>
<gene>
    <name evidence="6" type="ORF">OHZ10_21350</name>
</gene>
<dbReference type="Pfam" id="PF07690">
    <property type="entry name" value="MFS_1"/>
    <property type="match status" value="1"/>
</dbReference>
<feature type="transmembrane region" description="Helical" evidence="4">
    <location>
        <begin position="639"/>
        <end position="657"/>
    </location>
</feature>
<sequence length="736" mass="77947">MSTTASHNVQSIWYTRCPVPTPLGIAAHLGWLDSEFAGDGITVRALQESQHAALHHAHVDHSLDNAFRQGGSIPALWARAAGADTRVVALTWVDEAQAIVALPEAGLTRPKDLRGRRIGLPRRDGERIDIFRAAALRGFVSALSLDGLGPGDVEWIDVPASNLRAPVATPVTRDAAFSHPASLSSRRLYAAEAAALVRGDVDAIYVKGSLGLETAHLIGAQPVVDIGFHPDPQIRINNGSPRPLTVNASTLERHPGIVSRFLARVTDVEGWAREHEQEVLGYLGRETGSGHDWLRLAYGADVHLRLRTDLDEASIAALDDFKRFLVDWRFLPADFDVRAWIDRRERFTGGFMLLALASGTTISMAQLATTLYALALGVDSARLGIIAAMEPLGIALMTLPAGLLVARYGARRVYFAASMGPMLLNLVVPFTGAWPLIALTQALIGLCIPFRIVSINGVFLARLAQIGLARAGWYRAAMSVGTGMAGPWLASWLIGAHGAVATFCAASASFAGMAWFSRMLLGDAEPPPRGTQTETGGLRALLALAWSRDVREQLALEAVNSATRSLAGTFTVVLAIQYLGLSQSGAVALLTLQGVVAVIALFGLGHVAQRMTAHRCHAFSLAGGVAGLLALGLAHDAWIVGAGLAALCAGSSLLHLVNMQHLGRHPADKSQVSSLYNLASMTGAFCGPLAGSALVPVVGLPAVFLCWLPVVALVAFALRFAHARRGAIPSLPAKLS</sequence>
<dbReference type="Gene3D" id="3.40.190.10">
    <property type="entry name" value="Periplasmic binding protein-like II"/>
    <property type="match status" value="1"/>
</dbReference>
<dbReference type="Pfam" id="PF09084">
    <property type="entry name" value="NMT1"/>
    <property type="match status" value="1"/>
</dbReference>
<evidence type="ECO:0000256" key="1">
    <source>
        <dbReference type="ARBA" id="ARBA00022692"/>
    </source>
</evidence>
<dbReference type="Gene3D" id="1.20.1250.20">
    <property type="entry name" value="MFS general substrate transporter like domains"/>
    <property type="match status" value="1"/>
</dbReference>
<feature type="domain" description="SsuA/THI5-like" evidence="5">
    <location>
        <begin position="21"/>
        <end position="166"/>
    </location>
</feature>
<evidence type="ECO:0000256" key="3">
    <source>
        <dbReference type="ARBA" id="ARBA00023136"/>
    </source>
</evidence>
<dbReference type="PANTHER" id="PTHR23526:SF2">
    <property type="entry name" value="MAJOR FACILITATOR SUPERFAMILY (MFS) PROFILE DOMAIN-CONTAINING PROTEIN"/>
    <property type="match status" value="1"/>
</dbReference>
<feature type="transmembrane region" description="Helical" evidence="4">
    <location>
        <begin position="678"/>
        <end position="696"/>
    </location>
</feature>
<reference evidence="6 7" key="1">
    <citation type="submission" date="2022-10" db="EMBL/GenBank/DDBJ databases">
        <title>Genomic of Burkholderia cepacia PN-1.</title>
        <authorList>
            <person name="Yang Y."/>
            <person name="Guan H."/>
            <person name="Huang J."/>
        </authorList>
    </citation>
    <scope>NUCLEOTIDE SEQUENCE [LARGE SCALE GENOMIC DNA]</scope>
    <source>
        <strain evidence="6 7">PN-1</strain>
    </source>
</reference>
<dbReference type="PANTHER" id="PTHR23526">
    <property type="entry name" value="INTEGRAL MEMBRANE TRANSPORT PROTEIN-RELATED"/>
    <property type="match status" value="1"/>
</dbReference>
<evidence type="ECO:0000256" key="2">
    <source>
        <dbReference type="ARBA" id="ARBA00022989"/>
    </source>
</evidence>
<dbReference type="InterPro" id="IPR015168">
    <property type="entry name" value="SsuA/THI5"/>
</dbReference>
<name>A0ABZ3DSI4_9BURK</name>
<dbReference type="SUPFAM" id="SSF103473">
    <property type="entry name" value="MFS general substrate transporter"/>
    <property type="match status" value="1"/>
</dbReference>
<dbReference type="RefSeq" id="WP_342705728.1">
    <property type="nucleotide sequence ID" value="NZ_CP109822.1"/>
</dbReference>
<protein>
    <submittedName>
        <fullName evidence="6">ABC transporter substrate-binding protein</fullName>
    </submittedName>
</protein>
<keyword evidence="7" id="KW-1185">Reference proteome</keyword>
<dbReference type="InterPro" id="IPR036259">
    <property type="entry name" value="MFS_trans_sf"/>
</dbReference>
<feature type="transmembrane region" description="Helical" evidence="4">
    <location>
        <begin position="616"/>
        <end position="633"/>
    </location>
</feature>